<reference evidence="1 2" key="1">
    <citation type="journal article" date="2010" name="J. Bacteriol.">
        <title>Genome sequence of a cellulose-producing bacterium, Gluconacetobacter hansenii ATCC 23769.</title>
        <authorList>
            <person name="Iyer P.R."/>
            <person name="Geib S.M."/>
            <person name="Catchmark J."/>
            <person name="Kao T.H."/>
            <person name="Tien M."/>
        </authorList>
    </citation>
    <scope>NUCLEOTIDE SEQUENCE [LARGE SCALE GENOMIC DNA]</scope>
    <source>
        <strain evidence="1 2">ATCC 23769</strain>
    </source>
</reference>
<accession>D5QH92</accession>
<dbReference type="HOGENOM" id="CLU_3389932_0_0_5"/>
<protein>
    <submittedName>
        <fullName evidence="1">Uncharacterized protein</fullName>
    </submittedName>
</protein>
<gene>
    <name evidence="1" type="ORF">GXY_12908</name>
</gene>
<comment type="caution">
    <text evidence="1">The sequence shown here is derived from an EMBL/GenBank/DDBJ whole genome shotgun (WGS) entry which is preliminary data.</text>
</comment>
<proteinExistence type="predicted"/>
<evidence type="ECO:0000313" key="1">
    <source>
        <dbReference type="EMBL" id="EFG83685.1"/>
    </source>
</evidence>
<name>D5QH92_NOVHA</name>
<dbReference type="Proteomes" id="UP000006468">
    <property type="component" value="Chromosome"/>
</dbReference>
<sequence>MSIFYPCQPRSRLRTTMNSMSVNAYNNAIVSI</sequence>
<evidence type="ECO:0000313" key="2">
    <source>
        <dbReference type="Proteomes" id="UP000006468"/>
    </source>
</evidence>
<dbReference type="AlphaFoldDB" id="D5QH92"/>
<dbReference type="EMBL" id="ADTV01000047">
    <property type="protein sequence ID" value="EFG83685.1"/>
    <property type="molecule type" value="Genomic_DNA"/>
</dbReference>
<organism evidence="1 2">
    <name type="scientific">Novacetimonas hansenii ATCC 23769</name>
    <dbReference type="NCBI Taxonomy" id="714995"/>
    <lineage>
        <taxon>Bacteria</taxon>
        <taxon>Pseudomonadati</taxon>
        <taxon>Pseudomonadota</taxon>
        <taxon>Alphaproteobacteria</taxon>
        <taxon>Acetobacterales</taxon>
        <taxon>Acetobacteraceae</taxon>
        <taxon>Novacetimonas</taxon>
    </lineage>
</organism>